<name>F0H2F7_9FIRM</name>
<evidence type="ECO:0000313" key="2">
    <source>
        <dbReference type="Proteomes" id="UP000005277"/>
    </source>
</evidence>
<reference evidence="1 2" key="1">
    <citation type="submission" date="2011-01" db="EMBL/GenBank/DDBJ databases">
        <authorList>
            <person name="Durkin A.S."/>
            <person name="Madupu R."/>
            <person name="Torralba M."/>
            <person name="Gillis M."/>
            <person name="Methe B."/>
            <person name="Sutton G."/>
            <person name="Nelson K.E."/>
        </authorList>
    </citation>
    <scope>NUCLEOTIDE SEQUENCE [LARGE SCALE GENOMIC DNA]</scope>
    <source>
        <strain evidence="1 2">ACS-025-V-Sch4</strain>
    </source>
</reference>
<organism evidence="1 2">
    <name type="scientific">Anaerococcus hydrogenalis ACS-025-V-Sch4</name>
    <dbReference type="NCBI Taxonomy" id="879306"/>
    <lineage>
        <taxon>Bacteria</taxon>
        <taxon>Bacillati</taxon>
        <taxon>Bacillota</taxon>
        <taxon>Tissierellia</taxon>
        <taxon>Tissierellales</taxon>
        <taxon>Peptoniphilaceae</taxon>
        <taxon>Anaerococcus</taxon>
    </lineage>
</organism>
<dbReference type="EMBL" id="AEXN01000033">
    <property type="protein sequence ID" value="EGC83420.1"/>
    <property type="molecule type" value="Genomic_DNA"/>
</dbReference>
<comment type="caution">
    <text evidence="1">The sequence shown here is derived from an EMBL/GenBank/DDBJ whole genome shotgun (WGS) entry which is preliminary data.</text>
</comment>
<evidence type="ECO:0000313" key="1">
    <source>
        <dbReference type="EMBL" id="EGC83420.1"/>
    </source>
</evidence>
<dbReference type="OrthoDB" id="9910746at2"/>
<gene>
    <name evidence="1" type="ORF">HMPREF9246_0318</name>
</gene>
<accession>F0H2F7</accession>
<protein>
    <submittedName>
        <fullName evidence="1">Uncharacterized protein</fullName>
    </submittedName>
</protein>
<dbReference type="AlphaFoldDB" id="F0H2F7"/>
<sequence>MIEVKFKVPIKAKAQVAAYEDSDPDDILQAIKDEVLMWDIEDVEKSDIEIEYDSIEEVTDY</sequence>
<keyword evidence="2" id="KW-1185">Reference proteome</keyword>
<dbReference type="RefSeq" id="WP_004818142.1">
    <property type="nucleotide sequence ID" value="NZ_AEXN01000033.1"/>
</dbReference>
<proteinExistence type="predicted"/>
<dbReference type="Proteomes" id="UP000005277">
    <property type="component" value="Unassembled WGS sequence"/>
</dbReference>